<sequence length="264" mass="30674">MKGIALTPYMSPNSPINCLMQARINIWLDYYVELLKHVIIVNPPTIVTLVGKEDGHLWKLNGLEAVPFPRTVKAGEEISMEFVPGTKERMIYQYTTTAEVQIWFEQEITSLDQEVYNNTDYLKTCKDGYENICPRNTWDTSFPQPEASRLNTGSGQIQLWQFLLELLGDAASNGHCIAWEGGSGEFKLVDPDEVARKWGQRKSKPNMNYDKLSRALRYYYDKNIMTKVYYENNKRHVSWLPRDRDPPIQPKQKFHARMIILSLF</sequence>
<dbReference type="PANTHER" id="PTHR11849:SF304">
    <property type="entry name" value="DNA-BINDING PROTEIN D-ETS-3"/>
    <property type="match status" value="1"/>
</dbReference>
<dbReference type="PRINTS" id="PR00454">
    <property type="entry name" value="ETSDOMAIN"/>
</dbReference>
<keyword evidence="3" id="KW-0539">Nucleus</keyword>
<gene>
    <name evidence="5" type="ORF">KIN20_024534</name>
</gene>
<evidence type="ECO:0000256" key="3">
    <source>
        <dbReference type="RuleBase" id="RU004019"/>
    </source>
</evidence>
<protein>
    <recommendedName>
        <fullName evidence="4">ETS domain-containing protein</fullName>
    </recommendedName>
</protein>
<dbReference type="InterPro" id="IPR046328">
    <property type="entry name" value="ETS_fam"/>
</dbReference>
<comment type="subcellular location">
    <subcellularLocation>
        <location evidence="3">Nucleus</location>
    </subcellularLocation>
</comment>
<dbReference type="GO" id="GO:0005634">
    <property type="term" value="C:nucleus"/>
    <property type="evidence" value="ECO:0007669"/>
    <property type="project" value="UniProtKB-SubCell"/>
</dbReference>
<keyword evidence="6" id="KW-1185">Reference proteome</keyword>
<dbReference type="InterPro" id="IPR036390">
    <property type="entry name" value="WH_DNA-bd_sf"/>
</dbReference>
<keyword evidence="2 3" id="KW-0238">DNA-binding</keyword>
<dbReference type="Proteomes" id="UP001196413">
    <property type="component" value="Unassembled WGS sequence"/>
</dbReference>
<feature type="domain" description="ETS" evidence="4">
    <location>
        <begin position="157"/>
        <end position="238"/>
    </location>
</feature>
<proteinExistence type="inferred from homology"/>
<comment type="caution">
    <text evidence="5">The sequence shown here is derived from an EMBL/GenBank/DDBJ whole genome shotgun (WGS) entry which is preliminary data.</text>
</comment>
<accession>A0AAD5QWC4</accession>
<dbReference type="PANTHER" id="PTHR11849">
    <property type="entry name" value="ETS"/>
    <property type="match status" value="1"/>
</dbReference>
<organism evidence="5 6">
    <name type="scientific">Parelaphostrongylus tenuis</name>
    <name type="common">Meningeal worm</name>
    <dbReference type="NCBI Taxonomy" id="148309"/>
    <lineage>
        <taxon>Eukaryota</taxon>
        <taxon>Metazoa</taxon>
        <taxon>Ecdysozoa</taxon>
        <taxon>Nematoda</taxon>
        <taxon>Chromadorea</taxon>
        <taxon>Rhabditida</taxon>
        <taxon>Rhabditina</taxon>
        <taxon>Rhabditomorpha</taxon>
        <taxon>Strongyloidea</taxon>
        <taxon>Metastrongylidae</taxon>
        <taxon>Parelaphostrongylus</taxon>
    </lineage>
</organism>
<dbReference type="SMART" id="SM00413">
    <property type="entry name" value="ETS"/>
    <property type="match status" value="1"/>
</dbReference>
<dbReference type="AlphaFoldDB" id="A0AAD5QWC4"/>
<dbReference type="PROSITE" id="PS50061">
    <property type="entry name" value="ETS_DOMAIN_3"/>
    <property type="match status" value="1"/>
</dbReference>
<dbReference type="Gene3D" id="1.10.10.10">
    <property type="entry name" value="Winged helix-like DNA-binding domain superfamily/Winged helix DNA-binding domain"/>
    <property type="match status" value="1"/>
</dbReference>
<dbReference type="EMBL" id="JAHQIW010004978">
    <property type="protein sequence ID" value="KAJ1364434.1"/>
    <property type="molecule type" value="Genomic_DNA"/>
</dbReference>
<evidence type="ECO:0000256" key="1">
    <source>
        <dbReference type="ARBA" id="ARBA00005562"/>
    </source>
</evidence>
<dbReference type="Pfam" id="PF00178">
    <property type="entry name" value="Ets"/>
    <property type="match status" value="1"/>
</dbReference>
<dbReference type="GO" id="GO:0000981">
    <property type="term" value="F:DNA-binding transcription factor activity, RNA polymerase II-specific"/>
    <property type="evidence" value="ECO:0007669"/>
    <property type="project" value="TreeGrafter"/>
</dbReference>
<comment type="similarity">
    <text evidence="1 3">Belongs to the ETS family.</text>
</comment>
<dbReference type="PROSITE" id="PS00345">
    <property type="entry name" value="ETS_DOMAIN_1"/>
    <property type="match status" value="1"/>
</dbReference>
<reference evidence="5" key="1">
    <citation type="submission" date="2021-06" db="EMBL/GenBank/DDBJ databases">
        <title>Parelaphostrongylus tenuis whole genome reference sequence.</title>
        <authorList>
            <person name="Garwood T.J."/>
            <person name="Larsen P.A."/>
            <person name="Fountain-Jones N.M."/>
            <person name="Garbe J.R."/>
            <person name="Macchietto M.G."/>
            <person name="Kania S.A."/>
            <person name="Gerhold R.W."/>
            <person name="Richards J.E."/>
            <person name="Wolf T.M."/>
        </authorList>
    </citation>
    <scope>NUCLEOTIDE SEQUENCE</scope>
    <source>
        <strain evidence="5">MNPRO001-30</strain>
        <tissue evidence="5">Meninges</tissue>
    </source>
</reference>
<evidence type="ECO:0000313" key="5">
    <source>
        <dbReference type="EMBL" id="KAJ1364434.1"/>
    </source>
</evidence>
<dbReference type="GO" id="GO:0043565">
    <property type="term" value="F:sequence-specific DNA binding"/>
    <property type="evidence" value="ECO:0007669"/>
    <property type="project" value="InterPro"/>
</dbReference>
<evidence type="ECO:0000259" key="4">
    <source>
        <dbReference type="PROSITE" id="PS50061"/>
    </source>
</evidence>
<dbReference type="SUPFAM" id="SSF46785">
    <property type="entry name" value="Winged helix' DNA-binding domain"/>
    <property type="match status" value="1"/>
</dbReference>
<dbReference type="InterPro" id="IPR036388">
    <property type="entry name" value="WH-like_DNA-bd_sf"/>
</dbReference>
<dbReference type="PROSITE" id="PS00346">
    <property type="entry name" value="ETS_DOMAIN_2"/>
    <property type="match status" value="1"/>
</dbReference>
<evidence type="ECO:0000313" key="6">
    <source>
        <dbReference type="Proteomes" id="UP001196413"/>
    </source>
</evidence>
<dbReference type="GO" id="GO:0030154">
    <property type="term" value="P:cell differentiation"/>
    <property type="evidence" value="ECO:0007669"/>
    <property type="project" value="TreeGrafter"/>
</dbReference>
<name>A0AAD5QWC4_PARTN</name>
<evidence type="ECO:0000256" key="2">
    <source>
        <dbReference type="ARBA" id="ARBA00023125"/>
    </source>
</evidence>
<dbReference type="InterPro" id="IPR000418">
    <property type="entry name" value="Ets_dom"/>
</dbReference>